<dbReference type="PANTHER" id="PTHR44051:SF3">
    <property type="entry name" value="TRANSCRIPTIONAL REGULATOR URE2"/>
    <property type="match status" value="1"/>
</dbReference>
<dbReference type="InterPro" id="IPR036249">
    <property type="entry name" value="Thioredoxin-like_sf"/>
</dbReference>
<evidence type="ECO:0000313" key="5">
    <source>
        <dbReference type="EMBL" id="TCD68873.1"/>
    </source>
</evidence>
<dbReference type="SFLD" id="SFLDG00358">
    <property type="entry name" value="Main_(cytGST)"/>
    <property type="match status" value="1"/>
</dbReference>
<evidence type="ECO:0000259" key="3">
    <source>
        <dbReference type="PROSITE" id="PS50404"/>
    </source>
</evidence>
<reference evidence="5 6" key="1">
    <citation type="submission" date="2018-11" db="EMBL/GenBank/DDBJ databases">
        <title>Genome assembly of Steccherinum ochraceum LE-BIN_3174, the white-rot fungus of the Steccherinaceae family (The Residual Polyporoid clade, Polyporales, Basidiomycota).</title>
        <authorList>
            <person name="Fedorova T.V."/>
            <person name="Glazunova O.A."/>
            <person name="Landesman E.O."/>
            <person name="Moiseenko K.V."/>
            <person name="Psurtseva N.V."/>
            <person name="Savinova O.S."/>
            <person name="Shakhova N.V."/>
            <person name="Tyazhelova T.V."/>
            <person name="Vasina D.V."/>
        </authorList>
    </citation>
    <scope>NUCLEOTIDE SEQUENCE [LARGE SCALE GENOMIC DNA]</scope>
    <source>
        <strain evidence="5 6">LE-BIN_3174</strain>
    </source>
</reference>
<feature type="domain" description="GST N-terminal" evidence="3">
    <location>
        <begin position="5"/>
        <end position="87"/>
    </location>
</feature>
<protein>
    <submittedName>
        <fullName evidence="5">Glutathione S-transferase 2</fullName>
    </submittedName>
</protein>
<dbReference type="SUPFAM" id="SSF47616">
    <property type="entry name" value="GST C-terminal domain-like"/>
    <property type="match status" value="1"/>
</dbReference>
<dbReference type="GO" id="GO:0016740">
    <property type="term" value="F:transferase activity"/>
    <property type="evidence" value="ECO:0007669"/>
    <property type="project" value="UniProtKB-KW"/>
</dbReference>
<keyword evidence="5" id="KW-0808">Transferase</keyword>
<dbReference type="InterPro" id="IPR004046">
    <property type="entry name" value="GST_C"/>
</dbReference>
<organism evidence="5 6">
    <name type="scientific">Steccherinum ochraceum</name>
    <dbReference type="NCBI Taxonomy" id="92696"/>
    <lineage>
        <taxon>Eukaryota</taxon>
        <taxon>Fungi</taxon>
        <taxon>Dikarya</taxon>
        <taxon>Basidiomycota</taxon>
        <taxon>Agaricomycotina</taxon>
        <taxon>Agaricomycetes</taxon>
        <taxon>Polyporales</taxon>
        <taxon>Steccherinaceae</taxon>
        <taxon>Steccherinum</taxon>
    </lineage>
</organism>
<keyword evidence="6" id="KW-1185">Reference proteome</keyword>
<accession>A0A4R0RP25</accession>
<dbReference type="SFLD" id="SFLDG01151">
    <property type="entry name" value="Main.2:_Nu-like"/>
    <property type="match status" value="1"/>
</dbReference>
<dbReference type="CDD" id="cd03048">
    <property type="entry name" value="GST_N_Ure2p_like"/>
    <property type="match status" value="1"/>
</dbReference>
<feature type="domain" description="GST C-terminal" evidence="4">
    <location>
        <begin position="93"/>
        <end position="219"/>
    </location>
</feature>
<dbReference type="InterPro" id="IPR036282">
    <property type="entry name" value="Glutathione-S-Trfase_C_sf"/>
</dbReference>
<dbReference type="PANTHER" id="PTHR44051">
    <property type="entry name" value="GLUTATHIONE S-TRANSFERASE-RELATED"/>
    <property type="match status" value="1"/>
</dbReference>
<evidence type="ECO:0000313" key="6">
    <source>
        <dbReference type="Proteomes" id="UP000292702"/>
    </source>
</evidence>
<dbReference type="EMBL" id="RWJN01000055">
    <property type="protein sequence ID" value="TCD68873.1"/>
    <property type="molecule type" value="Genomic_DNA"/>
</dbReference>
<evidence type="ECO:0000259" key="4">
    <source>
        <dbReference type="PROSITE" id="PS50405"/>
    </source>
</evidence>
<proteinExistence type="inferred from homology"/>
<dbReference type="SFLD" id="SFLDS00019">
    <property type="entry name" value="Glutathione_Transferase_(cytos"/>
    <property type="match status" value="1"/>
</dbReference>
<evidence type="ECO:0000256" key="2">
    <source>
        <dbReference type="RuleBase" id="RU003494"/>
    </source>
</evidence>
<dbReference type="AlphaFoldDB" id="A0A4R0RP25"/>
<gene>
    <name evidence="5" type="primary">GST2_26</name>
    <name evidence="5" type="ORF">EIP91_009588</name>
</gene>
<dbReference type="PROSITE" id="PS50404">
    <property type="entry name" value="GST_NTER"/>
    <property type="match status" value="1"/>
</dbReference>
<evidence type="ECO:0000256" key="1">
    <source>
        <dbReference type="ARBA" id="ARBA00007409"/>
    </source>
</evidence>
<dbReference type="Proteomes" id="UP000292702">
    <property type="component" value="Unassembled WGS sequence"/>
</dbReference>
<dbReference type="STRING" id="92696.A0A4R0RP25"/>
<comment type="caution">
    <text evidence="5">The sequence shown here is derived from an EMBL/GenBank/DDBJ whole genome shotgun (WGS) entry which is preliminary data.</text>
</comment>
<sequence length="219" mass="24989">MPHGKQFTLYTNSLWINGWAVVFVLNRLGLSYDCHQIDKTTVNGPEYLKYNPNGRIPTLVDHKNNDFAIWESAAIVLYLVDRYDPNHQISVTNPDEKATMIQWLFFQAAGQGPYYGQAGHFLYYHSEKVPSAIERYQNETRRVLGVLESVLSKQEFLVGGKLTVADIIFVHCNIMLEPLLGAEFNFEKEFPATFAWHSKVTASDGVKEGLEERQKAWSA</sequence>
<dbReference type="Pfam" id="PF02798">
    <property type="entry name" value="GST_N"/>
    <property type="match status" value="1"/>
</dbReference>
<dbReference type="InterPro" id="IPR010987">
    <property type="entry name" value="Glutathione-S-Trfase_C-like"/>
</dbReference>
<name>A0A4R0RP25_9APHY</name>
<dbReference type="Gene3D" id="1.20.1050.130">
    <property type="match status" value="1"/>
</dbReference>
<dbReference type="SUPFAM" id="SSF52833">
    <property type="entry name" value="Thioredoxin-like"/>
    <property type="match status" value="1"/>
</dbReference>
<dbReference type="InterPro" id="IPR004045">
    <property type="entry name" value="Glutathione_S-Trfase_N"/>
</dbReference>
<dbReference type="PROSITE" id="PS50405">
    <property type="entry name" value="GST_CTER"/>
    <property type="match status" value="1"/>
</dbReference>
<dbReference type="InterPro" id="IPR040079">
    <property type="entry name" value="Glutathione_S-Trfase"/>
</dbReference>
<dbReference type="Pfam" id="PF00043">
    <property type="entry name" value="GST_C"/>
    <property type="match status" value="1"/>
</dbReference>
<dbReference type="OrthoDB" id="2098326at2759"/>
<comment type="similarity">
    <text evidence="1 2">Belongs to the GST superfamily.</text>
</comment>